<evidence type="ECO:0000256" key="1">
    <source>
        <dbReference type="SAM" id="MobiDB-lite"/>
    </source>
</evidence>
<reference evidence="2" key="1">
    <citation type="submission" date="2020-02" db="EMBL/GenBank/DDBJ databases">
        <authorList>
            <person name="Meier V. D."/>
        </authorList>
    </citation>
    <scope>NUCLEOTIDE SEQUENCE</scope>
    <source>
        <strain evidence="2">AVDCRST_MAG35</strain>
    </source>
</reference>
<proteinExistence type="predicted"/>
<accession>A0A6J4NSV5</accession>
<organism evidence="2">
    <name type="scientific">uncultured Quadrisphaera sp</name>
    <dbReference type="NCBI Taxonomy" id="904978"/>
    <lineage>
        <taxon>Bacteria</taxon>
        <taxon>Bacillati</taxon>
        <taxon>Actinomycetota</taxon>
        <taxon>Actinomycetes</taxon>
        <taxon>Kineosporiales</taxon>
        <taxon>Kineosporiaceae</taxon>
        <taxon>Quadrisphaera</taxon>
        <taxon>environmental samples</taxon>
    </lineage>
</organism>
<evidence type="ECO:0000313" key="2">
    <source>
        <dbReference type="EMBL" id="CAA9395911.1"/>
    </source>
</evidence>
<protein>
    <submittedName>
        <fullName evidence="2">Uncharacterized protein</fullName>
    </submittedName>
</protein>
<gene>
    <name evidence="2" type="ORF">AVDCRST_MAG35-633</name>
</gene>
<feature type="region of interest" description="Disordered" evidence="1">
    <location>
        <begin position="1"/>
        <end position="52"/>
    </location>
</feature>
<name>A0A6J4NSV5_9ACTN</name>
<sequence>MSQPDTPAATDVAVGTGGLEVDEGAQAEGERPPLTTDDAAQRDDLLVSPEES</sequence>
<dbReference type="AlphaFoldDB" id="A0A6J4NSV5"/>
<dbReference type="EMBL" id="CADCUY010000132">
    <property type="protein sequence ID" value="CAA9395911.1"/>
    <property type="molecule type" value="Genomic_DNA"/>
</dbReference>